<evidence type="ECO:0000313" key="5">
    <source>
        <dbReference type="EMBL" id="KAK4186404.1"/>
    </source>
</evidence>
<feature type="region of interest" description="Disordered" evidence="3">
    <location>
        <begin position="417"/>
        <end position="441"/>
    </location>
</feature>
<feature type="compositionally biased region" description="Polar residues" evidence="3">
    <location>
        <begin position="506"/>
        <end position="522"/>
    </location>
</feature>
<feature type="compositionally biased region" description="Polar residues" evidence="3">
    <location>
        <begin position="1020"/>
        <end position="1032"/>
    </location>
</feature>
<proteinExistence type="predicted"/>
<evidence type="ECO:0000256" key="1">
    <source>
        <dbReference type="ARBA" id="ARBA00023054"/>
    </source>
</evidence>
<feature type="compositionally biased region" description="Polar residues" evidence="3">
    <location>
        <begin position="1305"/>
        <end position="1319"/>
    </location>
</feature>
<feature type="region of interest" description="Disordered" evidence="3">
    <location>
        <begin position="282"/>
        <end position="393"/>
    </location>
</feature>
<reference evidence="5" key="2">
    <citation type="submission" date="2023-05" db="EMBL/GenBank/DDBJ databases">
        <authorList>
            <consortium name="Lawrence Berkeley National Laboratory"/>
            <person name="Steindorff A."/>
            <person name="Hensen N."/>
            <person name="Bonometti L."/>
            <person name="Westerberg I."/>
            <person name="Brannstrom I.O."/>
            <person name="Guillou S."/>
            <person name="Cros-Aarteil S."/>
            <person name="Calhoun S."/>
            <person name="Haridas S."/>
            <person name="Kuo A."/>
            <person name="Mondo S."/>
            <person name="Pangilinan J."/>
            <person name="Riley R."/>
            <person name="Labutti K."/>
            <person name="Andreopoulos B."/>
            <person name="Lipzen A."/>
            <person name="Chen C."/>
            <person name="Yanf M."/>
            <person name="Daum C."/>
            <person name="Ng V."/>
            <person name="Clum A."/>
            <person name="Ohm R."/>
            <person name="Martin F."/>
            <person name="Silar P."/>
            <person name="Natvig D."/>
            <person name="Lalanne C."/>
            <person name="Gautier V."/>
            <person name="Ament-Velasquez S.L."/>
            <person name="Kruys A."/>
            <person name="Hutchinson M.I."/>
            <person name="Powell A.J."/>
            <person name="Barry K."/>
            <person name="Miller A.N."/>
            <person name="Grigoriev I.V."/>
            <person name="Debuchy R."/>
            <person name="Gladieux P."/>
            <person name="Thoren M.H."/>
            <person name="Johannesson H."/>
        </authorList>
    </citation>
    <scope>NUCLEOTIDE SEQUENCE</scope>
    <source>
        <strain evidence="5">PSN309</strain>
    </source>
</reference>
<feature type="compositionally biased region" description="Basic and acidic residues" evidence="3">
    <location>
        <begin position="359"/>
        <end position="379"/>
    </location>
</feature>
<name>A0AAN6WQV1_9PEZI</name>
<evidence type="ECO:0000256" key="2">
    <source>
        <dbReference type="SAM" id="Coils"/>
    </source>
</evidence>
<feature type="compositionally biased region" description="Low complexity" evidence="3">
    <location>
        <begin position="1058"/>
        <end position="1068"/>
    </location>
</feature>
<feature type="compositionally biased region" description="Basic and acidic residues" evidence="3">
    <location>
        <begin position="783"/>
        <end position="793"/>
    </location>
</feature>
<comment type="caution">
    <text evidence="5">The sequence shown here is derived from an EMBL/GenBank/DDBJ whole genome shotgun (WGS) entry which is preliminary data.</text>
</comment>
<feature type="compositionally biased region" description="Acidic residues" evidence="3">
    <location>
        <begin position="1251"/>
        <end position="1261"/>
    </location>
</feature>
<feature type="region of interest" description="Disordered" evidence="3">
    <location>
        <begin position="602"/>
        <end position="625"/>
    </location>
</feature>
<feature type="region of interest" description="Disordered" evidence="3">
    <location>
        <begin position="2300"/>
        <end position="2423"/>
    </location>
</feature>
<feature type="compositionally biased region" description="Basic and acidic residues" evidence="3">
    <location>
        <begin position="1085"/>
        <end position="1100"/>
    </location>
</feature>
<organism evidence="5 6">
    <name type="scientific">Podospora australis</name>
    <dbReference type="NCBI Taxonomy" id="1536484"/>
    <lineage>
        <taxon>Eukaryota</taxon>
        <taxon>Fungi</taxon>
        <taxon>Dikarya</taxon>
        <taxon>Ascomycota</taxon>
        <taxon>Pezizomycotina</taxon>
        <taxon>Sordariomycetes</taxon>
        <taxon>Sordariomycetidae</taxon>
        <taxon>Sordariales</taxon>
        <taxon>Podosporaceae</taxon>
        <taxon>Podospora</taxon>
    </lineage>
</organism>
<feature type="region of interest" description="Disordered" evidence="3">
    <location>
        <begin position="1232"/>
        <end position="1370"/>
    </location>
</feature>
<feature type="compositionally biased region" description="Basic and acidic residues" evidence="3">
    <location>
        <begin position="1529"/>
        <end position="1539"/>
    </location>
</feature>
<dbReference type="Proteomes" id="UP001302126">
    <property type="component" value="Unassembled WGS sequence"/>
</dbReference>
<dbReference type="InterPro" id="IPR044068">
    <property type="entry name" value="CB"/>
</dbReference>
<feature type="compositionally biased region" description="Basic and acidic residues" evidence="3">
    <location>
        <begin position="1241"/>
        <end position="1250"/>
    </location>
</feature>
<feature type="compositionally biased region" description="Low complexity" evidence="3">
    <location>
        <begin position="2302"/>
        <end position="2323"/>
    </location>
</feature>
<reference evidence="5" key="1">
    <citation type="journal article" date="2023" name="Mol. Phylogenet. Evol.">
        <title>Genome-scale phylogeny and comparative genomics of the fungal order Sordariales.</title>
        <authorList>
            <person name="Hensen N."/>
            <person name="Bonometti L."/>
            <person name="Westerberg I."/>
            <person name="Brannstrom I.O."/>
            <person name="Guillou S."/>
            <person name="Cros-Aarteil S."/>
            <person name="Calhoun S."/>
            <person name="Haridas S."/>
            <person name="Kuo A."/>
            <person name="Mondo S."/>
            <person name="Pangilinan J."/>
            <person name="Riley R."/>
            <person name="LaButti K."/>
            <person name="Andreopoulos B."/>
            <person name="Lipzen A."/>
            <person name="Chen C."/>
            <person name="Yan M."/>
            <person name="Daum C."/>
            <person name="Ng V."/>
            <person name="Clum A."/>
            <person name="Steindorff A."/>
            <person name="Ohm R.A."/>
            <person name="Martin F."/>
            <person name="Silar P."/>
            <person name="Natvig D.O."/>
            <person name="Lalanne C."/>
            <person name="Gautier V."/>
            <person name="Ament-Velasquez S.L."/>
            <person name="Kruys A."/>
            <person name="Hutchinson M.I."/>
            <person name="Powell A.J."/>
            <person name="Barry K."/>
            <person name="Miller A.N."/>
            <person name="Grigoriev I.V."/>
            <person name="Debuchy R."/>
            <person name="Gladieux P."/>
            <person name="Hiltunen Thoren M."/>
            <person name="Johannesson H."/>
        </authorList>
    </citation>
    <scope>NUCLEOTIDE SEQUENCE</scope>
    <source>
        <strain evidence="5">PSN309</strain>
    </source>
</reference>
<feature type="coiled-coil region" evidence="2">
    <location>
        <begin position="1863"/>
        <end position="1929"/>
    </location>
</feature>
<feature type="region of interest" description="Disordered" evidence="3">
    <location>
        <begin position="1058"/>
        <end position="1104"/>
    </location>
</feature>
<gene>
    <name evidence="5" type="ORF">QBC35DRAFT_554093</name>
</gene>
<evidence type="ECO:0000313" key="6">
    <source>
        <dbReference type="Proteomes" id="UP001302126"/>
    </source>
</evidence>
<dbReference type="PANTHER" id="PTHR32083">
    <property type="entry name" value="CILIA AND FLAGELLA-ASSOCIATED PROTEIN 58-RELATED"/>
    <property type="match status" value="1"/>
</dbReference>
<feature type="compositionally biased region" description="Polar residues" evidence="3">
    <location>
        <begin position="216"/>
        <end position="226"/>
    </location>
</feature>
<feature type="region of interest" description="Disordered" evidence="3">
    <location>
        <begin position="1003"/>
        <end position="1036"/>
    </location>
</feature>
<feature type="compositionally biased region" description="Polar residues" evidence="3">
    <location>
        <begin position="417"/>
        <end position="432"/>
    </location>
</feature>
<feature type="compositionally biased region" description="Low complexity" evidence="3">
    <location>
        <begin position="921"/>
        <end position="930"/>
    </location>
</feature>
<feature type="region of interest" description="Disordered" evidence="3">
    <location>
        <begin position="147"/>
        <end position="230"/>
    </location>
</feature>
<feature type="coiled-coil region" evidence="2">
    <location>
        <begin position="1976"/>
        <end position="2118"/>
    </location>
</feature>
<feature type="compositionally biased region" description="Acidic residues" evidence="3">
    <location>
        <begin position="2411"/>
        <end position="2423"/>
    </location>
</feature>
<dbReference type="PROSITE" id="PS51900">
    <property type="entry name" value="CB"/>
    <property type="match status" value="1"/>
</dbReference>
<feature type="region of interest" description="Disordered" evidence="3">
    <location>
        <begin position="504"/>
        <end position="526"/>
    </location>
</feature>
<feature type="coiled-coil region" evidence="2">
    <location>
        <begin position="2157"/>
        <end position="2184"/>
    </location>
</feature>
<feature type="compositionally biased region" description="Polar residues" evidence="3">
    <location>
        <begin position="149"/>
        <end position="158"/>
    </location>
</feature>
<protein>
    <recommendedName>
        <fullName evidence="4">Core-binding (CB) domain-containing protein</fullName>
    </recommendedName>
</protein>
<sequence>MTAFTTSAVVASMVDLTSQHEFRMGVLAARQQTNLQSFSSALGGAGAPAIINSGDPDRPFEVDGDTFPDYETAANRACDNQKNACAQIANNGTGQFAVGDCDRQSEQCKSTASSAAVKAFAAPASVFVSSDDQFDFFCDSSENVFPKVDTSNPSSASTADGEASPEIPPLPAPRLPERVRGLLRTPPTGGSTRREEGDLRYGTSDWGSPYPESLRDQSTGSDTSEGSPLPIHLQLQTPFLRPVPLVEEPEPEPRPSGLSAAAAVLANRARRIAHGITEDWIRQHTAGGSEQEKRHWFSDGTGDSENSSLSGSFSGDEAAWLGYDDISTTPRPKKKKDADRRYLTSGRDRKKQASNETLRQAHIDREKDAKMASSDERATPDSVSDRAFATDSTRVPQELSFVPERPGTPKMNDGLNGSASISQGQHNNNKLSTPPRIIVPKRPLNATPRLKKKLPWKGKNIMVLLPANDRRGQKGGPPMPLTAQQVEGMLRDYQELGYTVDGFDLSHQTSDSNQLEQSQSRGSWPDFDDVARERQQRGWKVLLPDLNAWNKHVDELNEAKLRALGVSFGDDEPPLPPLPAISPAASSMSRQASLPYPQLPFSPPIPTSSASSNQANGGFPFHPPPFVTSGTQSPGIPAGISPGPFGKMHNPRASISIPSPHWPHQGMLGHRVGSPSLANLGAIMSPTSPFSPDGMGPMNHHQRHMSLQFPVLPHQFQPPVRASPRLQDLCEVEEEPLEDETPQKPEPGFVRHNASDSLQHEIDEAEYHLEEQMRSQLENDQDYSPHNENDKMDMAPIPTVLPPHHHHMGEPTVQFAAQLPRFGGGADGIPLHHPRPHSRGHSLSQKYYTEEDIDGGFKPNLLSIKAHSSEGSEIETNPSNLGTPMQGFEFGQLSHQRSCSGQSNPWNMEDPERPMPGGHQGHISHGSKSSISKLNVEAPEFKFNPGSTFTPSGGFAFGGNSFQPTPAFNVGLNQAPTSFGLPPAGPSKINVNAPAFAPGQTDFSFSSSGPKFRPDAPAFTPSSVQGSVSGTERTSHKAGSIFGSIDLSGTDIVKPAKSKAIPIIPPVSETSRPNGGREAPDQSADESRYKRARSAAHDDDATPVFAQAKDDTSLAPAIPEAPAEDDAVPVEEKSFDESNLGHEDNTQASSMIISATPDTEATISPSEASHKGGTVPWAPFEFNNDADMRAFSEARSFGSEKFQPGHKKSLSATAKAFVPGVSVFTGEMEDTVTVEDSVSPVREEPAKPTEEDVVESMEETEEKPTPPTPIAAPVLDKPLPPPPTGLAASRYAQTSSPPPPPPKQTGLSASRFASVSSPVQDKKLQEELSAVSPLKHGDLQPEVHLSAENLSPVSDEEHIEDAPAEPSMADLDEIMRRLRENPSMGVIKTYHNPPQWKHASPTLHIPAADPADPPPLHLPPHGHSRSEAPSPGLSDQAGLEDPFVDQLPLADRGSVQHVNGTASLASDDWDRSFSDDEHAKLESRANFFDGHVNDVVGGLLATRLGPVEEALEAIRNALSAKGLLGRQDRRSMSVDIRESDADDEDEEPVLRRSMSPRRDRKLEQIRSAVLDAFAVHQRTQPAEPSLAKASDSSGVLNAIEQMRTQLSQSLQPALRGDIQTIVEEVVEKHVPVIQRSTSATGTDEKVNELQARIAALEQRLQEGEVKLAAETTARRVAEDRAAEASRELENAATKIEVELMTRSAQTQRINDLEERVHHADHQVEDAVKSRRAAEDRLSEVQRLLRISSEEESRLRDLAEEKEAKIKAAEAAQSKSAMRLALLEASQSNSDQSQSEAQNRFNSLEAELRKVRDECQYFRSEADRVTAIAKTRDAEIAQAMGENKALHKLIDTLGTQLQENERLRDTYRSRFASLQEDMARAAQEIAEENARRAKKEQSLLARQEVLEARLQAEARTRERIETELERLEMGERQGMRAVAECKRLEGILAEMRTENGQLHQNLLRSQAEFQEARESGAREVQRTREAMQTEIESANHQVNVVREELEDQVLRLRSQLDQVKMDADTSKVRLEMLLEEAVNSKKTSLDELAQKHQNEIEDLQARYERQLSNTTEDAHRAEANLLERLSISTSKSEHLQDKVAHLEDKLQVAQEAARAAAQAAKSSVSTASSELLSPAVAGMPREPQLPEKISPQALRESIMVLQEQLQEREQRLEELEQQLSKVDPEAETKISKRDDEILWLRELLAVRHSDLQDIIAALGRDDYDKTAVKDAAIRLKANLQMEEQERERAMNGGSAITLPNIAATIREAATPRVAQAVGPLAAAWGNWRKGRESSFGNLSGVLSSPAPASGSSSTPSRSSPAASSFLGGLLTPPTSHVRQTPSVPQVKQPTAFGSTGRRFTPQDHANWPLGPASAVAPMPTMEAVTPSTPPRQPTILAGPVTPPMRSSAYDSDAQDFDDAEFFDE</sequence>
<feature type="coiled-coil region" evidence="2">
    <location>
        <begin position="1639"/>
        <end position="1813"/>
    </location>
</feature>
<dbReference type="PANTHER" id="PTHR32083:SF0">
    <property type="entry name" value="CILIA AND FLAGELLA-ASSOCIATED PROTEIN 58"/>
    <property type="match status" value="1"/>
</dbReference>
<feature type="domain" description="Core-binding (CB)" evidence="4">
    <location>
        <begin position="2042"/>
        <end position="2131"/>
    </location>
</feature>
<dbReference type="GO" id="GO:0005856">
    <property type="term" value="C:cytoskeleton"/>
    <property type="evidence" value="ECO:0007669"/>
    <property type="project" value="TreeGrafter"/>
</dbReference>
<feature type="region of interest" description="Disordered" evidence="3">
    <location>
        <begin position="1119"/>
        <end position="1147"/>
    </location>
</feature>
<feature type="region of interest" description="Disordered" evidence="3">
    <location>
        <begin position="1385"/>
        <end position="1439"/>
    </location>
</feature>
<keyword evidence="6" id="KW-1185">Reference proteome</keyword>
<evidence type="ECO:0000259" key="4">
    <source>
        <dbReference type="PROSITE" id="PS51900"/>
    </source>
</evidence>
<keyword evidence="1 2" id="KW-0175">Coiled coil</keyword>
<feature type="region of interest" description="Disordered" evidence="3">
    <location>
        <begin position="1529"/>
        <end position="1558"/>
    </location>
</feature>
<dbReference type="EMBL" id="MU864424">
    <property type="protein sequence ID" value="KAK4186404.1"/>
    <property type="molecule type" value="Genomic_DNA"/>
</dbReference>
<feature type="region of interest" description="Disordered" evidence="3">
    <location>
        <begin position="909"/>
        <end position="930"/>
    </location>
</feature>
<feature type="compositionally biased region" description="Low complexity" evidence="3">
    <location>
        <begin position="303"/>
        <end position="315"/>
    </location>
</feature>
<feature type="compositionally biased region" description="Basic and acidic residues" evidence="3">
    <location>
        <begin position="1130"/>
        <end position="1145"/>
    </location>
</feature>
<feature type="compositionally biased region" description="Polar residues" evidence="3">
    <location>
        <begin position="607"/>
        <end position="616"/>
    </location>
</feature>
<feature type="region of interest" description="Disordered" evidence="3">
    <location>
        <begin position="775"/>
        <end position="808"/>
    </location>
</feature>
<accession>A0AAN6WQV1</accession>
<evidence type="ECO:0000256" key="3">
    <source>
        <dbReference type="SAM" id="MobiDB-lite"/>
    </source>
</evidence>
<feature type="compositionally biased region" description="Polar residues" evidence="3">
    <location>
        <begin position="2331"/>
        <end position="2352"/>
    </location>
</feature>